<keyword evidence="3" id="KW-0255">Endonuclease</keyword>
<dbReference type="EC" id="3.1.26.5" evidence="6"/>
<dbReference type="InterPro" id="IPR014721">
    <property type="entry name" value="Ribsml_uS5_D2-typ_fold_subgr"/>
</dbReference>
<evidence type="ECO:0000256" key="1">
    <source>
        <dbReference type="ARBA" id="ARBA00022694"/>
    </source>
</evidence>
<dbReference type="Pfam" id="PF00825">
    <property type="entry name" value="Ribonuclease_P"/>
    <property type="match status" value="1"/>
</dbReference>
<evidence type="ECO:0000256" key="5">
    <source>
        <dbReference type="ARBA" id="ARBA00022884"/>
    </source>
</evidence>
<reference evidence="6" key="1">
    <citation type="submission" date="2019-08" db="EMBL/GenBank/DDBJ databases">
        <authorList>
            <person name="Kucharzyk K."/>
            <person name="Murdoch R.W."/>
            <person name="Higgins S."/>
            <person name="Loffler F."/>
        </authorList>
    </citation>
    <scope>NUCLEOTIDE SEQUENCE</scope>
</reference>
<name>A0A644UA72_9ZZZZ</name>
<organism evidence="6">
    <name type="scientific">bioreactor metagenome</name>
    <dbReference type="NCBI Taxonomy" id="1076179"/>
    <lineage>
        <taxon>unclassified sequences</taxon>
        <taxon>metagenomes</taxon>
        <taxon>ecological metagenomes</taxon>
    </lineage>
</organism>
<dbReference type="AlphaFoldDB" id="A0A644UA72"/>
<dbReference type="GO" id="GO:0000049">
    <property type="term" value="F:tRNA binding"/>
    <property type="evidence" value="ECO:0007669"/>
    <property type="project" value="InterPro"/>
</dbReference>
<evidence type="ECO:0000256" key="2">
    <source>
        <dbReference type="ARBA" id="ARBA00022722"/>
    </source>
</evidence>
<keyword evidence="2" id="KW-0540">Nuclease</keyword>
<dbReference type="InterPro" id="IPR020568">
    <property type="entry name" value="Ribosomal_Su5_D2-typ_SF"/>
</dbReference>
<protein>
    <submittedName>
        <fullName evidence="6">Ribonuclease P protein component</fullName>
        <ecNumber evidence="6">3.1.26.5</ecNumber>
    </submittedName>
</protein>
<keyword evidence="5" id="KW-0694">RNA-binding</keyword>
<keyword evidence="1" id="KW-0819">tRNA processing</keyword>
<dbReference type="InterPro" id="IPR000100">
    <property type="entry name" value="RNase_P"/>
</dbReference>
<evidence type="ECO:0000256" key="4">
    <source>
        <dbReference type="ARBA" id="ARBA00022801"/>
    </source>
</evidence>
<dbReference type="GO" id="GO:0008033">
    <property type="term" value="P:tRNA processing"/>
    <property type="evidence" value="ECO:0007669"/>
    <property type="project" value="UniProtKB-KW"/>
</dbReference>
<dbReference type="SUPFAM" id="SSF54211">
    <property type="entry name" value="Ribosomal protein S5 domain 2-like"/>
    <property type="match status" value="1"/>
</dbReference>
<comment type="caution">
    <text evidence="6">The sequence shown here is derived from an EMBL/GenBank/DDBJ whole genome shotgun (WGS) entry which is preliminary data.</text>
</comment>
<dbReference type="EMBL" id="VSSQ01000092">
    <property type="protein sequence ID" value="MPL75877.1"/>
    <property type="molecule type" value="Genomic_DNA"/>
</dbReference>
<dbReference type="GO" id="GO:0004526">
    <property type="term" value="F:ribonuclease P activity"/>
    <property type="evidence" value="ECO:0007669"/>
    <property type="project" value="UniProtKB-EC"/>
</dbReference>
<evidence type="ECO:0000313" key="6">
    <source>
        <dbReference type="EMBL" id="MPL75877.1"/>
    </source>
</evidence>
<proteinExistence type="predicted"/>
<evidence type="ECO:0000256" key="3">
    <source>
        <dbReference type="ARBA" id="ARBA00022759"/>
    </source>
</evidence>
<keyword evidence="4 6" id="KW-0378">Hydrolase</keyword>
<gene>
    <name evidence="6" type="primary">rnpA_8</name>
    <name evidence="6" type="ORF">SDC9_21715</name>
</gene>
<sequence>MLKKLYKLTSLEIKSLFTKDTPNKVVRGVFFDIKYVSKKEESSKENFKFAIVLSQKNFKKAVERNKIRRQIFSILENYLKQQNLKKEANIYFLIYPKKEIRKLKFLDLKKEVYNVLDKIIK</sequence>
<dbReference type="Gene3D" id="3.30.230.10">
    <property type="match status" value="1"/>
</dbReference>
<accession>A0A644UA72</accession>